<keyword evidence="1" id="KW-0812">Transmembrane</keyword>
<proteinExistence type="predicted"/>
<accession>A0A1I2IAT9</accession>
<keyword evidence="3" id="KW-1185">Reference proteome</keyword>
<name>A0A1I2IAT9_9BACT</name>
<gene>
    <name evidence="2" type="ORF">SAMN02745121_08574</name>
</gene>
<evidence type="ECO:0000313" key="3">
    <source>
        <dbReference type="Proteomes" id="UP000199400"/>
    </source>
</evidence>
<dbReference type="AlphaFoldDB" id="A0A1I2IAT9"/>
<dbReference type="EMBL" id="FOMX01000060">
    <property type="protein sequence ID" value="SFF39405.1"/>
    <property type="molecule type" value="Genomic_DNA"/>
</dbReference>
<reference evidence="3" key="1">
    <citation type="submission" date="2016-10" db="EMBL/GenBank/DDBJ databases">
        <authorList>
            <person name="Varghese N."/>
            <person name="Submissions S."/>
        </authorList>
    </citation>
    <scope>NUCLEOTIDE SEQUENCE [LARGE SCALE GENOMIC DNA]</scope>
    <source>
        <strain evidence="3">ATCC 25963</strain>
    </source>
</reference>
<protein>
    <recommendedName>
        <fullName evidence="4">Transmembrane protein</fullName>
    </recommendedName>
</protein>
<keyword evidence="1" id="KW-0472">Membrane</keyword>
<evidence type="ECO:0008006" key="4">
    <source>
        <dbReference type="Google" id="ProtNLM"/>
    </source>
</evidence>
<evidence type="ECO:0000256" key="1">
    <source>
        <dbReference type="SAM" id="Phobius"/>
    </source>
</evidence>
<sequence>MDFERRKWRLTAGLVFPGAALALAGGIVFLLARESPEPDGGPVCTVGKRCGNSCIAQEYECHEDGNLGPVTRAGWIAGTSLVLGGLGLIVAGILAPRRMTPRRVQCSSSGCTLVLRF</sequence>
<organism evidence="2 3">
    <name type="scientific">Nannocystis exedens</name>
    <dbReference type="NCBI Taxonomy" id="54"/>
    <lineage>
        <taxon>Bacteria</taxon>
        <taxon>Pseudomonadati</taxon>
        <taxon>Myxococcota</taxon>
        <taxon>Polyangia</taxon>
        <taxon>Nannocystales</taxon>
        <taxon>Nannocystaceae</taxon>
        <taxon>Nannocystis</taxon>
    </lineage>
</organism>
<dbReference type="Proteomes" id="UP000199400">
    <property type="component" value="Unassembled WGS sequence"/>
</dbReference>
<evidence type="ECO:0000313" key="2">
    <source>
        <dbReference type="EMBL" id="SFF39405.1"/>
    </source>
</evidence>
<keyword evidence="1" id="KW-1133">Transmembrane helix</keyword>
<feature type="transmembrane region" description="Helical" evidence="1">
    <location>
        <begin position="73"/>
        <end position="95"/>
    </location>
</feature>
<feature type="transmembrane region" description="Helical" evidence="1">
    <location>
        <begin position="12"/>
        <end position="32"/>
    </location>
</feature>